<accession>A0A2T7PN55</accession>
<protein>
    <submittedName>
        <fullName evidence="1">Uncharacterized protein</fullName>
    </submittedName>
</protein>
<comment type="caution">
    <text evidence="1">The sequence shown here is derived from an EMBL/GenBank/DDBJ whole genome shotgun (WGS) entry which is preliminary data.</text>
</comment>
<gene>
    <name evidence="1" type="ORF">C0Q70_06145</name>
</gene>
<keyword evidence="2" id="KW-1185">Reference proteome</keyword>
<dbReference type="Proteomes" id="UP000245119">
    <property type="component" value="Linkage Group LG3"/>
</dbReference>
<evidence type="ECO:0000313" key="2">
    <source>
        <dbReference type="Proteomes" id="UP000245119"/>
    </source>
</evidence>
<dbReference type="EMBL" id="PZQS01000003">
    <property type="protein sequence ID" value="PVD34866.1"/>
    <property type="molecule type" value="Genomic_DNA"/>
</dbReference>
<proteinExistence type="predicted"/>
<name>A0A2T7PN55_POMCA</name>
<evidence type="ECO:0000313" key="1">
    <source>
        <dbReference type="EMBL" id="PVD34866.1"/>
    </source>
</evidence>
<organism evidence="1 2">
    <name type="scientific">Pomacea canaliculata</name>
    <name type="common">Golden apple snail</name>
    <dbReference type="NCBI Taxonomy" id="400727"/>
    <lineage>
        <taxon>Eukaryota</taxon>
        <taxon>Metazoa</taxon>
        <taxon>Spiralia</taxon>
        <taxon>Lophotrochozoa</taxon>
        <taxon>Mollusca</taxon>
        <taxon>Gastropoda</taxon>
        <taxon>Caenogastropoda</taxon>
        <taxon>Architaenioglossa</taxon>
        <taxon>Ampullarioidea</taxon>
        <taxon>Ampullariidae</taxon>
        <taxon>Pomacea</taxon>
    </lineage>
</organism>
<sequence>MGAWSFNGVCRTELRHIETHGDSLQMFRKSHRRCELVLSQSGNMTCMGGEQVIVQRFEEREEGDEGEEEAWLSLLAHVPSLGYINQPTHQETVKCQWTLEETTRNTVLLLIEQPVTSEQPQEAMCGAVFVDLSPRGHSFEKQLTCVVGGVEKAEGMDPTDGATPCVNKGG</sequence>
<dbReference type="AlphaFoldDB" id="A0A2T7PN55"/>
<reference evidence="1 2" key="1">
    <citation type="submission" date="2018-04" db="EMBL/GenBank/DDBJ databases">
        <title>The genome of golden apple snail Pomacea canaliculata provides insight into stress tolerance and invasive adaptation.</title>
        <authorList>
            <person name="Liu C."/>
            <person name="Liu B."/>
            <person name="Ren Y."/>
            <person name="Zhang Y."/>
            <person name="Wang H."/>
            <person name="Li S."/>
            <person name="Jiang F."/>
            <person name="Yin L."/>
            <person name="Zhang G."/>
            <person name="Qian W."/>
            <person name="Fan W."/>
        </authorList>
    </citation>
    <scope>NUCLEOTIDE SEQUENCE [LARGE SCALE GENOMIC DNA]</scope>
    <source>
        <strain evidence="1">SZHN2017</strain>
        <tissue evidence="1">Muscle</tissue>
    </source>
</reference>